<reference evidence="3" key="1">
    <citation type="journal article" date="2021" name="Genome Biol. Evol.">
        <title>The assembled and annotated genome of the fairy-ring fungus Marasmius oreades.</title>
        <authorList>
            <person name="Hiltunen M."/>
            <person name="Ament-Velasquez S.L."/>
            <person name="Johannesson H."/>
        </authorList>
    </citation>
    <scope>NUCLEOTIDE SEQUENCE</scope>
    <source>
        <strain evidence="3">03SP1</strain>
    </source>
</reference>
<gene>
    <name evidence="3" type="ORF">E1B28_002753</name>
</gene>
<evidence type="ECO:0000256" key="2">
    <source>
        <dbReference type="SAM" id="SignalP"/>
    </source>
</evidence>
<name>A0A9P7RNP9_9AGAR</name>
<feature type="chain" id="PRO_5040289056" evidence="2">
    <location>
        <begin position="20"/>
        <end position="225"/>
    </location>
</feature>
<dbReference type="KEGG" id="more:E1B28_002753"/>
<dbReference type="EMBL" id="CM032190">
    <property type="protein sequence ID" value="KAG7086832.1"/>
    <property type="molecule type" value="Genomic_DNA"/>
</dbReference>
<dbReference type="GeneID" id="66071829"/>
<dbReference type="Proteomes" id="UP001049176">
    <property type="component" value="Chromosome 10"/>
</dbReference>
<evidence type="ECO:0000313" key="4">
    <source>
        <dbReference type="Proteomes" id="UP001049176"/>
    </source>
</evidence>
<protein>
    <submittedName>
        <fullName evidence="3">Uncharacterized protein</fullName>
    </submittedName>
</protein>
<feature type="region of interest" description="Disordered" evidence="1">
    <location>
        <begin position="122"/>
        <end position="141"/>
    </location>
</feature>
<dbReference type="OrthoDB" id="2576580at2759"/>
<feature type="compositionally biased region" description="Low complexity" evidence="1">
    <location>
        <begin position="132"/>
        <end position="141"/>
    </location>
</feature>
<comment type="caution">
    <text evidence="3">The sequence shown here is derived from an EMBL/GenBank/DDBJ whole genome shotgun (WGS) entry which is preliminary data.</text>
</comment>
<evidence type="ECO:0000313" key="3">
    <source>
        <dbReference type="EMBL" id="KAG7086832.1"/>
    </source>
</evidence>
<evidence type="ECO:0000256" key="1">
    <source>
        <dbReference type="SAM" id="MobiDB-lite"/>
    </source>
</evidence>
<dbReference type="RefSeq" id="XP_043003303.1">
    <property type="nucleotide sequence ID" value="XM_043159698.1"/>
</dbReference>
<accession>A0A9P7RNP9</accession>
<dbReference type="AlphaFoldDB" id="A0A9P7RNP9"/>
<organism evidence="3 4">
    <name type="scientific">Marasmius oreades</name>
    <name type="common">fairy-ring Marasmius</name>
    <dbReference type="NCBI Taxonomy" id="181124"/>
    <lineage>
        <taxon>Eukaryota</taxon>
        <taxon>Fungi</taxon>
        <taxon>Dikarya</taxon>
        <taxon>Basidiomycota</taxon>
        <taxon>Agaricomycotina</taxon>
        <taxon>Agaricomycetes</taxon>
        <taxon>Agaricomycetidae</taxon>
        <taxon>Agaricales</taxon>
        <taxon>Marasmiineae</taxon>
        <taxon>Marasmiaceae</taxon>
        <taxon>Marasmius</taxon>
    </lineage>
</organism>
<feature type="signal peptide" evidence="2">
    <location>
        <begin position="1"/>
        <end position="19"/>
    </location>
</feature>
<keyword evidence="4" id="KW-1185">Reference proteome</keyword>
<proteinExistence type="predicted"/>
<sequence>MFFAPAFVTLSALATFAFALTGPKVLVPAKDQWWVAKSSNVLTWDCHNTQAIQFGVYIKNKDPNVLSGPLGIIARLENTVCSKEIDLQQVKLNVGPGYTILITNVVNQTDVLSQSEEFEIKPLGSPYPTPPASSTGGSIPPSSSNLFPSALASDAGTGTGTGVGNIPPGLSYVLPPALVTGTGTGTGTSANSQNTGIGSNGASSCKSSLGYSFAVVGGLVGLIVA</sequence>
<keyword evidence="2" id="KW-0732">Signal</keyword>